<evidence type="ECO:0000313" key="1">
    <source>
        <dbReference type="EMBL" id="OEH94076.1"/>
    </source>
</evidence>
<dbReference type="EMBL" id="MJEH01000005">
    <property type="protein sequence ID" value="OEH94076.1"/>
    <property type="molecule type" value="Genomic_DNA"/>
</dbReference>
<protein>
    <recommendedName>
        <fullName evidence="3">DUF2785 domain-containing protein</fullName>
    </recommendedName>
</protein>
<evidence type="ECO:0008006" key="3">
    <source>
        <dbReference type="Google" id="ProtNLM"/>
    </source>
</evidence>
<keyword evidence="2" id="KW-1185">Reference proteome</keyword>
<sequence>MTLKEELINIKNNEYKLPDGANVESVVESMLRNIGSTDSYLRDELIYTTFSEWIIGEYLPIEMLRNILHTAMNGHHIFYHIGDSDSDSVFTRSFSMLLIPLILLVNQKHDFLSNEDIIEVKVKLIRYLQQEKDLRGYVLHKGWAHSIAHSADAINALAENNLHDDHLLQLLNTIKDVVCTKDTVYMNLEDERLTTAVVTILKKDTLKITAIQDWIRNFDNWERSECWQEEYKVITNVKNFLSSLYFRLCNEDTIEEVAEMIKETLIKMMKRYT</sequence>
<evidence type="ECO:0000313" key="2">
    <source>
        <dbReference type="Proteomes" id="UP000095209"/>
    </source>
</evidence>
<comment type="caution">
    <text evidence="1">The sequence shown here is derived from an EMBL/GenBank/DDBJ whole genome shotgun (WGS) entry which is preliminary data.</text>
</comment>
<reference evidence="1 2" key="1">
    <citation type="submission" date="2016-08" db="EMBL/GenBank/DDBJ databases">
        <title>Genome of Bacillus solimangrovi GH2-4.</title>
        <authorList>
            <person name="Lim S."/>
            <person name="Kim B.-C."/>
        </authorList>
    </citation>
    <scope>NUCLEOTIDE SEQUENCE [LARGE SCALE GENOMIC DNA]</scope>
    <source>
        <strain evidence="1 2">GH2-4</strain>
    </source>
</reference>
<dbReference type="RefSeq" id="WP_069715845.1">
    <property type="nucleotide sequence ID" value="NZ_MJEH01000005.1"/>
</dbReference>
<dbReference type="AlphaFoldDB" id="A0A1E5LJ61"/>
<dbReference type="Proteomes" id="UP000095209">
    <property type="component" value="Unassembled WGS sequence"/>
</dbReference>
<gene>
    <name evidence="1" type="ORF">BFG57_09520</name>
</gene>
<dbReference type="Pfam" id="PF10978">
    <property type="entry name" value="DUF2785"/>
    <property type="match status" value="1"/>
</dbReference>
<accession>A0A1E5LJ61</accession>
<name>A0A1E5LJ61_9BACI</name>
<organism evidence="1 2">
    <name type="scientific">Bacillus solimangrovi</name>
    <dbReference type="NCBI Taxonomy" id="1305675"/>
    <lineage>
        <taxon>Bacteria</taxon>
        <taxon>Bacillati</taxon>
        <taxon>Bacillota</taxon>
        <taxon>Bacilli</taxon>
        <taxon>Bacillales</taxon>
        <taxon>Bacillaceae</taxon>
        <taxon>Bacillus</taxon>
    </lineage>
</organism>
<dbReference type="STRING" id="1305675.BFG57_09520"/>
<dbReference type="OrthoDB" id="7619731at2"/>
<proteinExistence type="predicted"/>
<dbReference type="InterPro" id="IPR021247">
    <property type="entry name" value="DUF2785"/>
</dbReference>